<organism evidence="2 3">
    <name type="scientific">Actinoplanes lutulentus</name>
    <dbReference type="NCBI Taxonomy" id="1287878"/>
    <lineage>
        <taxon>Bacteria</taxon>
        <taxon>Bacillati</taxon>
        <taxon>Actinomycetota</taxon>
        <taxon>Actinomycetes</taxon>
        <taxon>Micromonosporales</taxon>
        <taxon>Micromonosporaceae</taxon>
        <taxon>Actinoplanes</taxon>
    </lineage>
</organism>
<name>A0A327YY93_9ACTN</name>
<dbReference type="Proteomes" id="UP000249341">
    <property type="component" value="Unassembled WGS sequence"/>
</dbReference>
<reference evidence="2 3" key="1">
    <citation type="submission" date="2018-06" db="EMBL/GenBank/DDBJ databases">
        <title>Genomic Encyclopedia of Type Strains, Phase III (KMG-III): the genomes of soil and plant-associated and newly described type strains.</title>
        <authorList>
            <person name="Whitman W."/>
        </authorList>
    </citation>
    <scope>NUCLEOTIDE SEQUENCE [LARGE SCALE GENOMIC DNA]</scope>
    <source>
        <strain evidence="2 3">CGMCC 4.7090</strain>
    </source>
</reference>
<dbReference type="AlphaFoldDB" id="A0A327YY93"/>
<evidence type="ECO:0000259" key="1">
    <source>
        <dbReference type="PROSITE" id="PS51186"/>
    </source>
</evidence>
<dbReference type="Gene3D" id="3.40.630.30">
    <property type="match status" value="1"/>
</dbReference>
<dbReference type="GO" id="GO:0016747">
    <property type="term" value="F:acyltransferase activity, transferring groups other than amino-acyl groups"/>
    <property type="evidence" value="ECO:0007669"/>
    <property type="project" value="InterPro"/>
</dbReference>
<dbReference type="InterPro" id="IPR016181">
    <property type="entry name" value="Acyl_CoA_acyltransferase"/>
</dbReference>
<sequence>MLDQDLFVDWAAAAPGARVFRKPGATVVACADLAHWDRLVMAGDPDALAALIREVVPETGPSFRPFGPEDLVTAVADRMPDLEVSARFAWMDRDSPVGGTTAGAVWLTEAEWPEVTELLKESFSDSYAWPGASGVERWAGVRDQDGRLLAVAADAWSTPAIGFMAGVATRREARGRGLAAALCAFAADELLAGRDRVALLADYDNTAAVATYRKLGFVTRPVAAARQTFVAV</sequence>
<feature type="domain" description="N-acetyltransferase" evidence="1">
    <location>
        <begin position="102"/>
        <end position="232"/>
    </location>
</feature>
<protein>
    <submittedName>
        <fullName evidence="2">FR47-like protein</fullName>
    </submittedName>
</protein>
<dbReference type="RefSeq" id="WP_245973145.1">
    <property type="nucleotide sequence ID" value="NZ_JACHWI010000002.1"/>
</dbReference>
<dbReference type="PROSITE" id="PS51186">
    <property type="entry name" value="GNAT"/>
    <property type="match status" value="1"/>
</dbReference>
<evidence type="ECO:0000313" key="3">
    <source>
        <dbReference type="Proteomes" id="UP000249341"/>
    </source>
</evidence>
<comment type="caution">
    <text evidence="2">The sequence shown here is derived from an EMBL/GenBank/DDBJ whole genome shotgun (WGS) entry which is preliminary data.</text>
</comment>
<dbReference type="Pfam" id="PF00583">
    <property type="entry name" value="Acetyltransf_1"/>
    <property type="match status" value="1"/>
</dbReference>
<keyword evidence="3" id="KW-1185">Reference proteome</keyword>
<accession>A0A327YY93</accession>
<dbReference type="EMBL" id="QLMJ01000026">
    <property type="protein sequence ID" value="RAK26686.1"/>
    <property type="molecule type" value="Genomic_DNA"/>
</dbReference>
<dbReference type="SUPFAM" id="SSF55729">
    <property type="entry name" value="Acyl-CoA N-acyltransferases (Nat)"/>
    <property type="match status" value="1"/>
</dbReference>
<proteinExistence type="predicted"/>
<dbReference type="InterPro" id="IPR000182">
    <property type="entry name" value="GNAT_dom"/>
</dbReference>
<evidence type="ECO:0000313" key="2">
    <source>
        <dbReference type="EMBL" id="RAK26686.1"/>
    </source>
</evidence>
<gene>
    <name evidence="2" type="ORF">B0I29_12675</name>
</gene>